<comment type="similarity">
    <text evidence="1">Belongs to the aldolase class II family.</text>
</comment>
<gene>
    <name evidence="3" type="ORF">GQF03_05580</name>
</gene>
<dbReference type="Pfam" id="PF00596">
    <property type="entry name" value="Aldolase_II"/>
    <property type="match status" value="1"/>
</dbReference>
<dbReference type="PANTHER" id="PTHR10672">
    <property type="entry name" value="ADDUCIN"/>
    <property type="match status" value="1"/>
</dbReference>
<dbReference type="InterPro" id="IPR051017">
    <property type="entry name" value="Aldolase-II_Adducin_sf"/>
</dbReference>
<feature type="domain" description="Class II aldolase/adducin N-terminal" evidence="2">
    <location>
        <begin position="12"/>
        <end position="194"/>
    </location>
</feature>
<dbReference type="GO" id="GO:0005856">
    <property type="term" value="C:cytoskeleton"/>
    <property type="evidence" value="ECO:0007669"/>
    <property type="project" value="TreeGrafter"/>
</dbReference>
<name>A0A845MDN0_9PROT</name>
<evidence type="ECO:0000256" key="1">
    <source>
        <dbReference type="ARBA" id="ARBA00037961"/>
    </source>
</evidence>
<dbReference type="InterPro" id="IPR036409">
    <property type="entry name" value="Aldolase_II/adducin_N_sf"/>
</dbReference>
<dbReference type="SUPFAM" id="SSF53639">
    <property type="entry name" value="AraD/HMP-PK domain-like"/>
    <property type="match status" value="1"/>
</dbReference>
<dbReference type="PANTHER" id="PTHR10672:SF21">
    <property type="entry name" value="CLASS II ALDOLASE_ADDUCIN N-TERMINAL DOMAIN-CONTAINING PROTEIN"/>
    <property type="match status" value="1"/>
</dbReference>
<dbReference type="AlphaFoldDB" id="A0A845MDN0"/>
<dbReference type="RefSeq" id="WP_161338231.1">
    <property type="nucleotide sequence ID" value="NZ_JBHSDG010000001.1"/>
</dbReference>
<evidence type="ECO:0000313" key="3">
    <source>
        <dbReference type="EMBL" id="MZR21795.1"/>
    </source>
</evidence>
<evidence type="ECO:0000259" key="2">
    <source>
        <dbReference type="SMART" id="SM01007"/>
    </source>
</evidence>
<dbReference type="GO" id="GO:0051015">
    <property type="term" value="F:actin filament binding"/>
    <property type="evidence" value="ECO:0007669"/>
    <property type="project" value="TreeGrafter"/>
</dbReference>
<dbReference type="SMART" id="SM01007">
    <property type="entry name" value="Aldolase_II"/>
    <property type="match status" value="1"/>
</dbReference>
<dbReference type="Proteomes" id="UP000445696">
    <property type="component" value="Unassembled WGS sequence"/>
</dbReference>
<keyword evidence="4" id="KW-1185">Reference proteome</keyword>
<comment type="caution">
    <text evidence="3">The sequence shown here is derived from an EMBL/GenBank/DDBJ whole genome shotgun (WGS) entry which is preliminary data.</text>
</comment>
<accession>A0A845MDN0</accession>
<evidence type="ECO:0000313" key="4">
    <source>
        <dbReference type="Proteomes" id="UP000445696"/>
    </source>
</evidence>
<sequence length="245" mass="27758">MNYHNKERQLRVDLAAAFRILHRLDMHESVANHLSAAVSDDGRTFLMNRRWMHFCNVTASNLQLLDVDDESILQRDDAPDISAWNIHRNIHRAYPGARVVLHAHPTYATALSTLKDPRLLPIDNNTARFYERIAYDTNFGGIANSEEEGERIAESLQGKPVLMMGNHGVTVVGETVAEAFEDLYYLEKACKTMILVYSAGQPLNILSDELAREIVRGWDDFRGASFAHFEQLKAELDATDPSYLN</sequence>
<dbReference type="EMBL" id="WTVA01000002">
    <property type="protein sequence ID" value="MZR21795.1"/>
    <property type="molecule type" value="Genomic_DNA"/>
</dbReference>
<dbReference type="Gene3D" id="3.40.225.10">
    <property type="entry name" value="Class II aldolase/adducin N-terminal domain"/>
    <property type="match status" value="1"/>
</dbReference>
<dbReference type="InterPro" id="IPR001303">
    <property type="entry name" value="Aldolase_II/adducin_N"/>
</dbReference>
<reference evidence="3 4" key="1">
    <citation type="journal article" date="2014" name="Int. J. Syst. Evol. Microbiol.">
        <title>Sneathiella chungangensis sp. nov., isolated from a marine sand, and emended description of the genus Sneathiella.</title>
        <authorList>
            <person name="Siamphan C."/>
            <person name="Kim H."/>
            <person name="Lee J.S."/>
            <person name="Kim W."/>
        </authorList>
    </citation>
    <scope>NUCLEOTIDE SEQUENCE [LARGE SCALE GENOMIC DNA]</scope>
    <source>
        <strain evidence="3 4">KCTC 32476</strain>
    </source>
</reference>
<dbReference type="NCBIfam" id="NF005689">
    <property type="entry name" value="PRK07490.1"/>
    <property type="match status" value="1"/>
</dbReference>
<protein>
    <recommendedName>
        <fullName evidence="2">Class II aldolase/adducin N-terminal domain-containing protein</fullName>
    </recommendedName>
</protein>
<dbReference type="OrthoDB" id="5291399at2"/>
<proteinExistence type="inferred from homology"/>
<organism evidence="3 4">
    <name type="scientific">Sneathiella chungangensis</name>
    <dbReference type="NCBI Taxonomy" id="1418234"/>
    <lineage>
        <taxon>Bacteria</taxon>
        <taxon>Pseudomonadati</taxon>
        <taxon>Pseudomonadota</taxon>
        <taxon>Alphaproteobacteria</taxon>
        <taxon>Sneathiellales</taxon>
        <taxon>Sneathiellaceae</taxon>
        <taxon>Sneathiella</taxon>
    </lineage>
</organism>